<organism evidence="2">
    <name type="scientific">Puccinia triticina (isolate 1-1 / race 1 (BBBD))</name>
    <name type="common">Brown leaf rust fungus</name>
    <dbReference type="NCBI Taxonomy" id="630390"/>
    <lineage>
        <taxon>Eukaryota</taxon>
        <taxon>Fungi</taxon>
        <taxon>Dikarya</taxon>
        <taxon>Basidiomycota</taxon>
        <taxon>Pucciniomycotina</taxon>
        <taxon>Pucciniomycetes</taxon>
        <taxon>Pucciniales</taxon>
        <taxon>Pucciniaceae</taxon>
        <taxon>Puccinia</taxon>
    </lineage>
</organism>
<name>A0A180FZP3_PUCT1</name>
<sequence length="159" mass="17411">MLIRLHFIRELIAIGLIRVLYVKTTENSADFLTKPTGRVTIKKSLVKLAVIQVSDTASNRATRSMEGCENSSSGERGHSHKLRKVPRTKPAAENVSANVSGQIRLKKNPGPQSLKERITVSAKGKTVENNQTNQTDTAQRDGETIDNVASLLSRFAEAT</sequence>
<feature type="compositionally biased region" description="Basic residues" evidence="1">
    <location>
        <begin position="78"/>
        <end position="87"/>
    </location>
</feature>
<keyword evidence="4" id="KW-1185">Reference proteome</keyword>
<evidence type="ECO:0000313" key="3">
    <source>
        <dbReference type="EnsemblFungi" id="PTTG_30842-t43_1-p1"/>
    </source>
</evidence>
<reference evidence="3" key="4">
    <citation type="submission" date="2025-05" db="UniProtKB">
        <authorList>
            <consortium name="EnsemblFungi"/>
        </authorList>
    </citation>
    <scope>IDENTIFICATION</scope>
    <source>
        <strain evidence="3">isolate 1-1 / race 1 (BBBD)</strain>
    </source>
</reference>
<evidence type="ECO:0000313" key="4">
    <source>
        <dbReference type="Proteomes" id="UP000005240"/>
    </source>
</evidence>
<proteinExistence type="predicted"/>
<dbReference type="Proteomes" id="UP000005240">
    <property type="component" value="Unassembled WGS sequence"/>
</dbReference>
<dbReference type="EnsemblFungi" id="PTTG_30842-t43_1">
    <property type="protein sequence ID" value="PTTG_30842-t43_1-p1"/>
    <property type="gene ID" value="PTTG_30842"/>
</dbReference>
<evidence type="ECO:0000313" key="2">
    <source>
        <dbReference type="EMBL" id="OAV85043.1"/>
    </source>
</evidence>
<dbReference type="AlphaFoldDB" id="A0A180FZP3"/>
<reference evidence="2" key="2">
    <citation type="submission" date="2016-05" db="EMBL/GenBank/DDBJ databases">
        <title>Comparative analysis highlights variable genome content of wheat rusts and divergence of the mating loci.</title>
        <authorList>
            <person name="Cuomo C.A."/>
            <person name="Bakkeren G."/>
            <person name="Szabo L."/>
            <person name="Khalil H."/>
            <person name="Joly D."/>
            <person name="Goldberg J."/>
            <person name="Young S."/>
            <person name="Zeng Q."/>
            <person name="Fellers J."/>
        </authorList>
    </citation>
    <scope>NUCLEOTIDE SEQUENCE [LARGE SCALE GENOMIC DNA]</scope>
    <source>
        <strain evidence="2">1-1 BBBD Race 1</strain>
    </source>
</reference>
<evidence type="ECO:0000256" key="1">
    <source>
        <dbReference type="SAM" id="MobiDB-lite"/>
    </source>
</evidence>
<accession>A0A180FZP3</accession>
<reference evidence="2" key="1">
    <citation type="submission" date="2009-11" db="EMBL/GenBank/DDBJ databases">
        <authorList>
            <consortium name="The Broad Institute Genome Sequencing Platform"/>
            <person name="Ward D."/>
            <person name="Feldgarden M."/>
            <person name="Earl A."/>
            <person name="Young S.K."/>
            <person name="Zeng Q."/>
            <person name="Koehrsen M."/>
            <person name="Alvarado L."/>
            <person name="Berlin A."/>
            <person name="Bochicchio J."/>
            <person name="Borenstein D."/>
            <person name="Chapman S.B."/>
            <person name="Chen Z."/>
            <person name="Engels R."/>
            <person name="Freedman E."/>
            <person name="Gellesch M."/>
            <person name="Goldberg J."/>
            <person name="Griggs A."/>
            <person name="Gujja S."/>
            <person name="Heilman E."/>
            <person name="Heiman D."/>
            <person name="Hepburn T."/>
            <person name="Howarth C."/>
            <person name="Jen D."/>
            <person name="Larson L."/>
            <person name="Lewis B."/>
            <person name="Mehta T."/>
            <person name="Park D."/>
            <person name="Pearson M."/>
            <person name="Roberts A."/>
            <person name="Saif S."/>
            <person name="Shea T."/>
            <person name="Shenoy N."/>
            <person name="Sisk P."/>
            <person name="Stolte C."/>
            <person name="Sykes S."/>
            <person name="Thomson T."/>
            <person name="Walk T."/>
            <person name="White J."/>
            <person name="Yandava C."/>
            <person name="Izard J."/>
            <person name="Baranova O.V."/>
            <person name="Blanton J.M."/>
            <person name="Tanner A.C."/>
            <person name="Dewhirst F.E."/>
            <person name="Haas B."/>
            <person name="Nusbaum C."/>
            <person name="Birren B."/>
        </authorList>
    </citation>
    <scope>NUCLEOTIDE SEQUENCE [LARGE SCALE GENOMIC DNA]</scope>
    <source>
        <strain evidence="2">1-1 BBBD Race 1</strain>
    </source>
</reference>
<dbReference type="OrthoDB" id="3344688at2759"/>
<reference evidence="3 4" key="3">
    <citation type="journal article" date="2017" name="G3 (Bethesda)">
        <title>Comparative analysis highlights variable genome content of wheat rusts and divergence of the mating loci.</title>
        <authorList>
            <person name="Cuomo C.A."/>
            <person name="Bakkeren G."/>
            <person name="Khalil H.B."/>
            <person name="Panwar V."/>
            <person name="Joly D."/>
            <person name="Linning R."/>
            <person name="Sakthikumar S."/>
            <person name="Song X."/>
            <person name="Adiconis X."/>
            <person name="Fan L."/>
            <person name="Goldberg J.M."/>
            <person name="Levin J.Z."/>
            <person name="Young S."/>
            <person name="Zeng Q."/>
            <person name="Anikster Y."/>
            <person name="Bruce M."/>
            <person name="Wang M."/>
            <person name="Yin C."/>
            <person name="McCallum B."/>
            <person name="Szabo L.J."/>
            <person name="Hulbert S."/>
            <person name="Chen X."/>
            <person name="Fellers J.P."/>
        </authorList>
    </citation>
    <scope>NUCLEOTIDE SEQUENCE</scope>
    <source>
        <strain evidence="4">Isolate 1-1 / race 1 (BBBD)</strain>
        <strain evidence="3">isolate 1-1 / race 1 (BBBD)</strain>
    </source>
</reference>
<dbReference type="VEuPathDB" id="FungiDB:PTTG_30842"/>
<feature type="region of interest" description="Disordered" evidence="1">
    <location>
        <begin position="61"/>
        <end position="96"/>
    </location>
</feature>
<protein>
    <submittedName>
        <fullName evidence="2 3">Uncharacterized protein</fullName>
    </submittedName>
</protein>
<gene>
    <name evidence="2" type="ORF">PTTG_30842</name>
</gene>
<dbReference type="EMBL" id="ADAS02007845">
    <property type="protein sequence ID" value="OAV85043.1"/>
    <property type="molecule type" value="Genomic_DNA"/>
</dbReference>